<dbReference type="InterPro" id="IPR005152">
    <property type="entry name" value="Lipase_secreted"/>
</dbReference>
<dbReference type="GO" id="GO:0016042">
    <property type="term" value="P:lipid catabolic process"/>
    <property type="evidence" value="ECO:0007669"/>
    <property type="project" value="InterPro"/>
</dbReference>
<keyword evidence="1" id="KW-0472">Membrane</keyword>
<accession>Q11IF4</accession>
<dbReference type="OrthoDB" id="9955at2"/>
<protein>
    <submittedName>
        <fullName evidence="2">Secretory lipase</fullName>
    </submittedName>
</protein>
<evidence type="ECO:0000256" key="1">
    <source>
        <dbReference type="SAM" id="Phobius"/>
    </source>
</evidence>
<dbReference type="STRING" id="266779.Meso_1425"/>
<dbReference type="ESTHER" id="messb-q11if4">
    <property type="family name" value="Fungal-Bact_LIP"/>
</dbReference>
<dbReference type="GO" id="GO:0004806">
    <property type="term" value="F:triacylglycerol lipase activity"/>
    <property type="evidence" value="ECO:0007669"/>
    <property type="project" value="InterPro"/>
</dbReference>
<keyword evidence="1" id="KW-0812">Transmembrane</keyword>
<dbReference type="AlphaFoldDB" id="Q11IF4"/>
<dbReference type="PIRSF" id="PIRSF029171">
    <property type="entry name" value="Esterase_LipA"/>
    <property type="match status" value="1"/>
</dbReference>
<name>Q11IF4_CHESB</name>
<sequence length="417" mass="43777">MAKCLALMLGQDLAEGNMERNAIKLIGSLILMAAAVLTAGWLVEPSQPGSFYRIEEEIKGAPGDILRVAPFPGPVANGARAWRVLYVSTGLSGEPIAVSGVIAAPEEKAPAEGRPVVAWAHGTTGVTSRCAPSLRADFFQHVPGVTELLRKGYVVAATDYPGLGTPSPHPYLVGESEGRAVLDAVRAAAKVESAGTSKRFAAWGHSQGGHAALFAGQIAADYAPELEIAGVAVAAPATNLAELVDDDLPSKAGKVLTALAMWSWNKVFDAPLSPLLDPEAIAAIDRIAADCMEDVLQGLVLAEREKAIDGNFIHGDLTQTEPWKRLLEENTPDAGKADAPLFMAQGTADTIVRPQVTRDFAERACRSGRPVRFIAGPGLDHMGILAGATADVVEWISDRLAGSPAPSDCADLPTVRY</sequence>
<dbReference type="InterPro" id="IPR029058">
    <property type="entry name" value="AB_hydrolase_fold"/>
</dbReference>
<dbReference type="HOGENOM" id="CLU_029538_3_3_5"/>
<evidence type="ECO:0000313" key="2">
    <source>
        <dbReference type="EMBL" id="ABG62821.1"/>
    </source>
</evidence>
<organism evidence="2">
    <name type="scientific">Chelativorans sp. (strain BNC1)</name>
    <dbReference type="NCBI Taxonomy" id="266779"/>
    <lineage>
        <taxon>Bacteria</taxon>
        <taxon>Pseudomonadati</taxon>
        <taxon>Pseudomonadota</taxon>
        <taxon>Alphaproteobacteria</taxon>
        <taxon>Hyphomicrobiales</taxon>
        <taxon>Phyllobacteriaceae</taxon>
        <taxon>Chelativorans</taxon>
    </lineage>
</organism>
<feature type="transmembrane region" description="Helical" evidence="1">
    <location>
        <begin position="21"/>
        <end position="43"/>
    </location>
</feature>
<dbReference type="KEGG" id="mes:Meso_1425"/>
<dbReference type="PANTHER" id="PTHR34853:SF1">
    <property type="entry name" value="LIPASE 5"/>
    <property type="match status" value="1"/>
</dbReference>
<keyword evidence="1" id="KW-1133">Transmembrane helix</keyword>
<proteinExistence type="predicted"/>
<dbReference type="Gene3D" id="3.40.50.1820">
    <property type="entry name" value="alpha/beta hydrolase"/>
    <property type="match status" value="2"/>
</dbReference>
<reference evidence="2" key="1">
    <citation type="submission" date="2006-06" db="EMBL/GenBank/DDBJ databases">
        <title>Complete sequence of chromosome of Chelativorans sp. BNC1.</title>
        <authorList>
            <consortium name="US DOE Joint Genome Institute"/>
            <person name="Copeland A."/>
            <person name="Lucas S."/>
            <person name="Lapidus A."/>
            <person name="Barry K."/>
            <person name="Detter J.C."/>
            <person name="Glavina del Rio T."/>
            <person name="Hammon N."/>
            <person name="Israni S."/>
            <person name="Dalin E."/>
            <person name="Tice H."/>
            <person name="Pitluck S."/>
            <person name="Chertkov O."/>
            <person name="Brettin T."/>
            <person name="Bruce D."/>
            <person name="Han C."/>
            <person name="Tapia R."/>
            <person name="Gilna P."/>
            <person name="Schmutz J."/>
            <person name="Larimer F."/>
            <person name="Land M."/>
            <person name="Hauser L."/>
            <person name="Kyrpides N."/>
            <person name="Mikhailova N."/>
            <person name="Richardson P."/>
        </authorList>
    </citation>
    <scope>NUCLEOTIDE SEQUENCE</scope>
    <source>
        <strain evidence="2">BNC1</strain>
    </source>
</reference>
<dbReference type="EMBL" id="CP000390">
    <property type="protein sequence ID" value="ABG62821.1"/>
    <property type="molecule type" value="Genomic_DNA"/>
</dbReference>
<dbReference type="Pfam" id="PF03583">
    <property type="entry name" value="LIP"/>
    <property type="match status" value="1"/>
</dbReference>
<dbReference type="PANTHER" id="PTHR34853">
    <property type="match status" value="1"/>
</dbReference>
<dbReference type="eggNOG" id="COG1073">
    <property type="taxonomic scope" value="Bacteria"/>
</dbReference>
<gene>
    <name evidence="2" type="ordered locus">Meso_1425</name>
</gene>
<dbReference type="SUPFAM" id="SSF53474">
    <property type="entry name" value="alpha/beta-Hydrolases"/>
    <property type="match status" value="1"/>
</dbReference>